<dbReference type="Pfam" id="PF24786">
    <property type="entry name" value="RXYLT1_N"/>
    <property type="match status" value="1"/>
</dbReference>
<gene>
    <name evidence="4" type="ORF">ElyMa_004787300</name>
</gene>
<reference evidence="4 5" key="1">
    <citation type="journal article" date="2021" name="Elife">
        <title>Chloroplast acquisition without the gene transfer in kleptoplastic sea slugs, Plakobranchus ocellatus.</title>
        <authorList>
            <person name="Maeda T."/>
            <person name="Takahashi S."/>
            <person name="Yoshida T."/>
            <person name="Shimamura S."/>
            <person name="Takaki Y."/>
            <person name="Nagai Y."/>
            <person name="Toyoda A."/>
            <person name="Suzuki Y."/>
            <person name="Arimoto A."/>
            <person name="Ishii H."/>
            <person name="Satoh N."/>
            <person name="Nishiyama T."/>
            <person name="Hasebe M."/>
            <person name="Maruyama T."/>
            <person name="Minagawa J."/>
            <person name="Obokata J."/>
            <person name="Shigenobu S."/>
        </authorList>
    </citation>
    <scope>NUCLEOTIDE SEQUENCE [LARGE SCALE GENOMIC DNA]</scope>
</reference>
<comment type="caution">
    <text evidence="4">The sequence shown here is derived from an EMBL/GenBank/DDBJ whole genome shotgun (WGS) entry which is preliminary data.</text>
</comment>
<keyword evidence="1" id="KW-1133">Transmembrane helix</keyword>
<dbReference type="Proteomes" id="UP000762676">
    <property type="component" value="Unassembled WGS sequence"/>
</dbReference>
<keyword evidence="1" id="KW-0472">Membrane</keyword>
<dbReference type="InterPro" id="IPR055286">
    <property type="entry name" value="RXYLT1-like"/>
</dbReference>
<evidence type="ECO:0000259" key="2">
    <source>
        <dbReference type="Pfam" id="PF24785"/>
    </source>
</evidence>
<dbReference type="PANTHER" id="PTHR15576">
    <property type="entry name" value="RIBITOL-5-PHOSPHATE XYLOSYLTRANSFERASE 1"/>
    <property type="match status" value="1"/>
</dbReference>
<dbReference type="InterPro" id="IPR057538">
    <property type="entry name" value="RXYLT1_C"/>
</dbReference>
<dbReference type="PANTHER" id="PTHR15576:SF1">
    <property type="entry name" value="RIBITOL-5-PHOSPHATE XYLOSYLTRANSFERASE 1"/>
    <property type="match status" value="1"/>
</dbReference>
<name>A0AAV4IK01_9GAST</name>
<dbReference type="AlphaFoldDB" id="A0AAV4IK01"/>
<dbReference type="EMBL" id="BMAT01009605">
    <property type="protein sequence ID" value="GFS09623.1"/>
    <property type="molecule type" value="Genomic_DNA"/>
</dbReference>
<evidence type="ECO:0000259" key="3">
    <source>
        <dbReference type="Pfam" id="PF24786"/>
    </source>
</evidence>
<evidence type="ECO:0000313" key="5">
    <source>
        <dbReference type="Proteomes" id="UP000762676"/>
    </source>
</evidence>
<protein>
    <submittedName>
        <fullName evidence="4">Transmembrane protein 5-like</fullName>
    </submittedName>
</protein>
<dbReference type="GO" id="GO:0120053">
    <property type="term" value="F:ribitol beta-1,4-xylosyltransferase activity"/>
    <property type="evidence" value="ECO:0007669"/>
    <property type="project" value="InterPro"/>
</dbReference>
<feature type="domain" description="RXYLT1 C-terminal" evidence="2">
    <location>
        <begin position="293"/>
        <end position="417"/>
    </location>
</feature>
<dbReference type="GO" id="GO:0035269">
    <property type="term" value="P:protein O-linked glycosylation via mannose"/>
    <property type="evidence" value="ECO:0007669"/>
    <property type="project" value="InterPro"/>
</dbReference>
<dbReference type="GO" id="GO:0005794">
    <property type="term" value="C:Golgi apparatus"/>
    <property type="evidence" value="ECO:0007669"/>
    <property type="project" value="TreeGrafter"/>
</dbReference>
<keyword evidence="1 4" id="KW-0812">Transmembrane</keyword>
<dbReference type="InterPro" id="IPR057539">
    <property type="entry name" value="RXYLT1_N"/>
</dbReference>
<proteinExistence type="predicted"/>
<sequence length="532" mass="61196">MSHRCWQWQGLSFRKVAYCVLSFYLLVAVYYGIHHLQLTLESSKEAKDAASKPISIADVVDDPAWNPWGEKFESEVQLTRHHEPPEMWKQLEQQEQEVEQPQLREYRAVQSEDNQRLRREQDRKVRDLGTRKPISLSSHSSREVFKIVEVWGKAAIGLYLWQHIFDADLEDRLNGVWRYGEKTVGTIKFRFRTGPGVVPSKVPRETEHLLMIINGREPSKIGAGKVWLDSLPAFPLLKNVIVVLLGNERCNNSWFHPYLVTNGGPVKALFVVYDSPDIDNINVFQWPLGVATYRDFPVVQNSDLYTGKDRRYMFNFLGTIYPNSSRETLLTAVRNSPYSDRGYMRARAEWQPEESPESREQYLYALSNSDLTLNPVGINTECYRIYEAMAMGSIPVIENIMTPGHCGGSSLSQQKSLQNSLLAAKEGSQKLKALLNSQNIPSNPILISKEKFLSSESAPLRLLKEFDAPVIYVRNWDRDLQDVLRKEAAMSSEDKAARRRGMLRWYSSFLANMRHRLVSVLEDKFFPHHPSV</sequence>
<dbReference type="CDD" id="cd21099">
    <property type="entry name" value="RXYLT1-like"/>
    <property type="match status" value="1"/>
</dbReference>
<evidence type="ECO:0000256" key="1">
    <source>
        <dbReference type="SAM" id="Phobius"/>
    </source>
</evidence>
<organism evidence="4 5">
    <name type="scientific">Elysia marginata</name>
    <dbReference type="NCBI Taxonomy" id="1093978"/>
    <lineage>
        <taxon>Eukaryota</taxon>
        <taxon>Metazoa</taxon>
        <taxon>Spiralia</taxon>
        <taxon>Lophotrochozoa</taxon>
        <taxon>Mollusca</taxon>
        <taxon>Gastropoda</taxon>
        <taxon>Heterobranchia</taxon>
        <taxon>Euthyneura</taxon>
        <taxon>Panpulmonata</taxon>
        <taxon>Sacoglossa</taxon>
        <taxon>Placobranchoidea</taxon>
        <taxon>Plakobranchidae</taxon>
        <taxon>Elysia</taxon>
    </lineage>
</organism>
<accession>A0AAV4IK01</accession>
<keyword evidence="5" id="KW-1185">Reference proteome</keyword>
<feature type="domain" description="RXYLT1 N-terminal" evidence="3">
    <location>
        <begin position="148"/>
        <end position="287"/>
    </location>
</feature>
<dbReference type="Pfam" id="PF24785">
    <property type="entry name" value="RXYLT1_C"/>
    <property type="match status" value="2"/>
</dbReference>
<feature type="domain" description="RXYLT1 C-terminal" evidence="2">
    <location>
        <begin position="455"/>
        <end position="526"/>
    </location>
</feature>
<feature type="transmembrane region" description="Helical" evidence="1">
    <location>
        <begin position="12"/>
        <end position="33"/>
    </location>
</feature>
<evidence type="ECO:0000313" key="4">
    <source>
        <dbReference type="EMBL" id="GFS09623.1"/>
    </source>
</evidence>